<comment type="caution">
    <text evidence="2">The sequence shown here is derived from an EMBL/GenBank/DDBJ whole genome shotgun (WGS) entry which is preliminary data.</text>
</comment>
<gene>
    <name evidence="2" type="ORF">AFM18_14895</name>
</gene>
<feature type="compositionally biased region" description="Polar residues" evidence="1">
    <location>
        <begin position="1"/>
        <end position="17"/>
    </location>
</feature>
<dbReference type="RefSeq" id="WP_050447649.1">
    <property type="nucleotide sequence ID" value="NZ_LGVG01000017.1"/>
</dbReference>
<reference evidence="2 3" key="1">
    <citation type="submission" date="2015-07" db="EMBL/GenBank/DDBJ databases">
        <title>Draft genome of Achromobacter spanius.</title>
        <authorList>
            <person name="Wang X."/>
        </authorList>
    </citation>
    <scope>NUCLEOTIDE SEQUENCE [LARGE SCALE GENOMIC DNA]</scope>
    <source>
        <strain evidence="2 3">CGMCC9173</strain>
    </source>
</reference>
<evidence type="ECO:0000313" key="3">
    <source>
        <dbReference type="Proteomes" id="UP000037511"/>
    </source>
</evidence>
<name>A0AAW3I2H5_9BURK</name>
<sequence>MPSRSNDTGIPTLTQRAEPTLYAPRPPLETEGRVPPVLTELADDAPAADADDAFPLLTDIADGHGQDWDVDEAPAAVHAAAAQTIVAQPDATVLSARLQAEVEQLMRRALADAVEQIQTRMDAELPGIVSRVLNEVRPG</sequence>
<protein>
    <submittedName>
        <fullName evidence="2">Uncharacterized protein</fullName>
    </submittedName>
</protein>
<proteinExistence type="predicted"/>
<accession>A0AAW3I2H5</accession>
<dbReference type="EMBL" id="LGVG01000017">
    <property type="protein sequence ID" value="KNE26944.1"/>
    <property type="molecule type" value="Genomic_DNA"/>
</dbReference>
<dbReference type="AlphaFoldDB" id="A0AAW3I2H5"/>
<organism evidence="2 3">
    <name type="scientific">Achromobacter spanius</name>
    <dbReference type="NCBI Taxonomy" id="217203"/>
    <lineage>
        <taxon>Bacteria</taxon>
        <taxon>Pseudomonadati</taxon>
        <taxon>Pseudomonadota</taxon>
        <taxon>Betaproteobacteria</taxon>
        <taxon>Burkholderiales</taxon>
        <taxon>Alcaligenaceae</taxon>
        <taxon>Achromobacter</taxon>
    </lineage>
</organism>
<feature type="region of interest" description="Disordered" evidence="1">
    <location>
        <begin position="1"/>
        <end position="33"/>
    </location>
</feature>
<evidence type="ECO:0000256" key="1">
    <source>
        <dbReference type="SAM" id="MobiDB-lite"/>
    </source>
</evidence>
<dbReference type="Proteomes" id="UP000037511">
    <property type="component" value="Unassembled WGS sequence"/>
</dbReference>
<evidence type="ECO:0000313" key="2">
    <source>
        <dbReference type="EMBL" id="KNE26944.1"/>
    </source>
</evidence>